<keyword evidence="2" id="KW-1185">Reference proteome</keyword>
<reference evidence="1 2" key="1">
    <citation type="journal article" date="2022" name="DNA Res.">
        <title>Chromosomal-level genome assembly of the orchid tree Bauhinia variegata (Leguminosae; Cercidoideae) supports the allotetraploid origin hypothesis of Bauhinia.</title>
        <authorList>
            <person name="Zhong Y."/>
            <person name="Chen Y."/>
            <person name="Zheng D."/>
            <person name="Pang J."/>
            <person name="Liu Y."/>
            <person name="Luo S."/>
            <person name="Meng S."/>
            <person name="Qian L."/>
            <person name="Wei D."/>
            <person name="Dai S."/>
            <person name="Zhou R."/>
        </authorList>
    </citation>
    <scope>NUCLEOTIDE SEQUENCE [LARGE SCALE GENOMIC DNA]</scope>
    <source>
        <strain evidence="1">BV-YZ2020</strain>
    </source>
</reference>
<protein>
    <submittedName>
        <fullName evidence="1">Uncharacterized protein</fullName>
    </submittedName>
</protein>
<evidence type="ECO:0000313" key="1">
    <source>
        <dbReference type="EMBL" id="KAI4306164.1"/>
    </source>
</evidence>
<dbReference type="EMBL" id="CM039437">
    <property type="protein sequence ID" value="KAI4306164.1"/>
    <property type="molecule type" value="Genomic_DNA"/>
</dbReference>
<gene>
    <name evidence="1" type="ORF">L6164_029465</name>
</gene>
<proteinExistence type="predicted"/>
<accession>A0ACB9L9V8</accession>
<comment type="caution">
    <text evidence="1">The sequence shown here is derived from an EMBL/GenBank/DDBJ whole genome shotgun (WGS) entry which is preliminary data.</text>
</comment>
<evidence type="ECO:0000313" key="2">
    <source>
        <dbReference type="Proteomes" id="UP000828941"/>
    </source>
</evidence>
<name>A0ACB9L9V8_BAUVA</name>
<sequence length="1151" mass="129553">MASSDDEMDAQPQSVSNYHFVDDRGPVSFAVLPVQWAQSESPDEKKEQVFMDGLIDGGLQKIYLEVIAWKFDITCARPEISVLLKDRRWIKLDKPRKCFQDTIRTILITVHFLHCVRKTPQASAKSVWDNLGRIFGSYEVRPSGNDLLNHIPLIREAANRDAVLAKSKLLRMVLEENSGNKQLSDVEVRSLARPTFIVDDIYDDTTYEAAEESDGDDDLFDSVCAICDNGGNLLCCDGLCMRSFHATVEEGEESGCESLGFTQKEVDEIQNFFCKNCEYKQHQCFACGKLGSSDKFSGIEVFRCNSATCGRFYHPHCVAKLLHCEDEDAAQELQKRIAGGDDFTCPIHKCRVCKRPENKEIHELQFAVCRRCPKSYHRKCLPREIAFEDNDGDDITRAWEGLLSHNRILIYCLEHKIDDELETPLRDHIKFPNVKSSGRENNATTEENTTPAAKERVISSKKGVGLDDSFSKRNTPKLVKVTEKSSSEKLGTKRKSEKMTSGSNISKKPKAKEISRNCLSEIKRPVSKVIDKPDDEGNLSLGGRLYELMTKRTEQIKPVKQADIAAVTEKELSSGLPPLDADSERRLLALFKEAASSITLENVLEKHKVASTHSHSLKTTVEKTITVGKLEVSVDAVRTALRKLENGGSTEDAEAVCGPDVLKQIFKWKDKLMVYLAPVLNGNRYTSYGRHFTSSEKLEGIVDRLHWYVQNGDMIVDFSCGSNDFSILLNKKLEETGKKCSYKNYDLLPTKNDFNFVMRDWMSVHPNELPTGSKLIMGLNPPFGVKAGLANKFIEKALEFKPKLLILIVPPETQRLDEKHSPYDLIWEDDTFLSGKSFYLPGSVDVKDKQIEQWNVRPPVLYLWSRPDFTSKHKAVAQQHGHLSNPQEVLEMETFDAETSPPKKQVVNGMCNGSPHHSKQKTVAQEHNDSSNQHEVLEMEISLAEPSPPKKQALNDRYEGAPHRSKSGADGRSPTEGFGSNSVRSSPHVEVGNAGYQHFETTHRRSSVACSRNLGQQHDNVGYRSYLSEEQKYWMESNMRSQVPYGHQVPEPIRNNYLPGHHEPAYGHMGYNNYQQFGSVPQSSYPSAIQRYAPCLDELNHVRMGRTEPIVNTSGFFQHTMPGPAYGGGPMGFASGPRPHSRHNSAGWLNE</sequence>
<dbReference type="Proteomes" id="UP000828941">
    <property type="component" value="Chromosome 12"/>
</dbReference>
<organism evidence="1 2">
    <name type="scientific">Bauhinia variegata</name>
    <name type="common">Purple orchid tree</name>
    <name type="synonym">Phanera variegata</name>
    <dbReference type="NCBI Taxonomy" id="167791"/>
    <lineage>
        <taxon>Eukaryota</taxon>
        <taxon>Viridiplantae</taxon>
        <taxon>Streptophyta</taxon>
        <taxon>Embryophyta</taxon>
        <taxon>Tracheophyta</taxon>
        <taxon>Spermatophyta</taxon>
        <taxon>Magnoliopsida</taxon>
        <taxon>eudicotyledons</taxon>
        <taxon>Gunneridae</taxon>
        <taxon>Pentapetalae</taxon>
        <taxon>rosids</taxon>
        <taxon>fabids</taxon>
        <taxon>Fabales</taxon>
        <taxon>Fabaceae</taxon>
        <taxon>Cercidoideae</taxon>
        <taxon>Cercideae</taxon>
        <taxon>Bauhiniinae</taxon>
        <taxon>Bauhinia</taxon>
    </lineage>
</organism>